<dbReference type="InterPro" id="IPR014026">
    <property type="entry name" value="UDP-Glc/GDP-Man_DH_dimer"/>
</dbReference>
<dbReference type="SMART" id="SM00984">
    <property type="entry name" value="UDPG_MGDP_dh_C"/>
    <property type="match status" value="1"/>
</dbReference>
<comment type="similarity">
    <text evidence="2 7">Belongs to the UDP-glucose/GDP-mannose dehydrogenase family.</text>
</comment>
<feature type="binding site" evidence="9">
    <location>
        <position position="326"/>
    </location>
    <ligand>
        <name>substrate</name>
    </ligand>
</feature>
<dbReference type="SUPFAM" id="SSF51735">
    <property type="entry name" value="NAD(P)-binding Rossmann-fold domains"/>
    <property type="match status" value="1"/>
</dbReference>
<dbReference type="PIRSF" id="PIRSF500134">
    <property type="entry name" value="UDPglc_DH_bac"/>
    <property type="match status" value="1"/>
</dbReference>
<dbReference type="PANTHER" id="PTHR43750">
    <property type="entry name" value="UDP-GLUCOSE 6-DEHYDROGENASE TUAD"/>
    <property type="match status" value="1"/>
</dbReference>
<organism evidence="12 13">
    <name type="scientific">Tepidimonas sediminis</name>
    <dbReference type="NCBI Taxonomy" id="2588941"/>
    <lineage>
        <taxon>Bacteria</taxon>
        <taxon>Pseudomonadati</taxon>
        <taxon>Pseudomonadota</taxon>
        <taxon>Betaproteobacteria</taxon>
        <taxon>Burkholderiales</taxon>
        <taxon>Tepidimonas</taxon>
    </lineage>
</organism>
<feature type="binding site" evidence="10">
    <location>
        <position position="155"/>
    </location>
    <ligand>
        <name>NAD(+)</name>
        <dbReference type="ChEBI" id="CHEBI:57540"/>
    </ligand>
</feature>
<feature type="domain" description="UDP-glucose/GDP-mannose dehydrogenase C-terminal" evidence="11">
    <location>
        <begin position="320"/>
        <end position="407"/>
    </location>
</feature>
<evidence type="ECO:0000313" key="13">
    <source>
        <dbReference type="Proteomes" id="UP000320225"/>
    </source>
</evidence>
<accession>A0A554WPE4</accession>
<feature type="binding site" evidence="10">
    <location>
        <position position="93"/>
    </location>
    <ligand>
        <name>NAD(+)</name>
        <dbReference type="ChEBI" id="CHEBI:57540"/>
    </ligand>
</feature>
<evidence type="ECO:0000256" key="6">
    <source>
        <dbReference type="ARBA" id="ARBA00047473"/>
    </source>
</evidence>
<dbReference type="SUPFAM" id="SSF52413">
    <property type="entry name" value="UDP-glucose/GDP-mannose dehydrogenase C-terminal domain"/>
    <property type="match status" value="1"/>
</dbReference>
<dbReference type="InterPro" id="IPR008927">
    <property type="entry name" value="6-PGluconate_DH-like_C_sf"/>
</dbReference>
<feature type="binding site" evidence="9">
    <location>
        <position position="208"/>
    </location>
    <ligand>
        <name>substrate</name>
    </ligand>
</feature>
<evidence type="ECO:0000313" key="12">
    <source>
        <dbReference type="EMBL" id="TSE25439.1"/>
    </source>
</evidence>
<dbReference type="GO" id="GO:0051287">
    <property type="term" value="F:NAD binding"/>
    <property type="evidence" value="ECO:0007669"/>
    <property type="project" value="InterPro"/>
</dbReference>
<dbReference type="GO" id="GO:0006065">
    <property type="term" value="P:UDP-glucuronate biosynthetic process"/>
    <property type="evidence" value="ECO:0007669"/>
    <property type="project" value="UniProtKB-UniPathway"/>
</dbReference>
<dbReference type="EC" id="1.1.1.22" evidence="3 7"/>
<feature type="binding site" evidence="9">
    <location>
        <begin position="253"/>
        <end position="257"/>
    </location>
    <ligand>
        <name>substrate</name>
    </ligand>
</feature>
<dbReference type="InterPro" id="IPR001732">
    <property type="entry name" value="UDP-Glc/GDP-Man_DH_N"/>
</dbReference>
<dbReference type="EMBL" id="VJND01000007">
    <property type="protein sequence ID" value="TSE25439.1"/>
    <property type="molecule type" value="Genomic_DNA"/>
</dbReference>
<feature type="binding site" evidence="9">
    <location>
        <position position="327"/>
    </location>
    <ligand>
        <name>substrate</name>
    </ligand>
</feature>
<feature type="binding site" evidence="10">
    <location>
        <position position="267"/>
    </location>
    <ligand>
        <name>NAD(+)</name>
        <dbReference type="ChEBI" id="CHEBI:57540"/>
    </ligand>
</feature>
<evidence type="ECO:0000256" key="10">
    <source>
        <dbReference type="PIRSR" id="PIRSR500134-3"/>
    </source>
</evidence>
<feature type="active site" description="Nucleophile" evidence="8">
    <location>
        <position position="264"/>
    </location>
</feature>
<feature type="binding site" evidence="9">
    <location>
        <begin position="152"/>
        <end position="155"/>
    </location>
    <ligand>
        <name>substrate</name>
    </ligand>
</feature>
<dbReference type="Gene3D" id="3.40.50.720">
    <property type="entry name" value="NAD(P)-binding Rossmann-like Domain"/>
    <property type="match status" value="2"/>
</dbReference>
<dbReference type="NCBIfam" id="TIGR03026">
    <property type="entry name" value="NDP-sugDHase"/>
    <property type="match status" value="1"/>
</dbReference>
<dbReference type="Pfam" id="PF00984">
    <property type="entry name" value="UDPG_MGDP_dh"/>
    <property type="match status" value="1"/>
</dbReference>
<gene>
    <name evidence="12" type="primary">ugd</name>
    <name evidence="12" type="ORF">Tsedi_01356</name>
</gene>
<dbReference type="Pfam" id="PF03721">
    <property type="entry name" value="UDPG_MGDP_dh_N"/>
    <property type="match status" value="1"/>
</dbReference>
<keyword evidence="13" id="KW-1185">Reference proteome</keyword>
<name>A0A554WPE4_9BURK</name>
<sequence length="409" mass="44310">MTLPAPTDALRITVAGAGYVGLANALLLAQHHPVTVLDIDPRRVAALQARRPTVHDGLAEQWLRERADLQLAATTDAAQALASADVVVIATPTDYDPVTNAFDTSSVEAVAAQALAAHPSSTLVIKSTVPVGFTARLRQRHATDRIVFSPEFLREGRALEDNLAPSRIVVGDRGPRGQLVAELLRQGCRAPERVPVLLTDPTEAEAIKLFANTYLAMRVAFFNELDTYAATHGLDTRQIIDGVCLDPRIGAGYNNPSFGYGGYCLPKDTKQLLANYRDVPQNLIAAIVSANATRKDFIADDVLRRLQTLSTPGGRAPVVGVYRLVMKQGSDNFRASAIQGVMKRLKAKGVPVIVYEPAYDGDDFFRSPVLKDLAAFKAQADLILANRHHPDLEDVAERVYTRDLFGGDA</sequence>
<keyword evidence="5 7" id="KW-0520">NAD</keyword>
<feature type="binding site" evidence="10">
    <location>
        <position position="43"/>
    </location>
    <ligand>
        <name>NAD(+)</name>
        <dbReference type="ChEBI" id="CHEBI:57540"/>
    </ligand>
</feature>
<evidence type="ECO:0000256" key="7">
    <source>
        <dbReference type="PIRNR" id="PIRNR000124"/>
    </source>
</evidence>
<dbReference type="InterPro" id="IPR017476">
    <property type="entry name" value="UDP-Glc/GDP-Man"/>
</dbReference>
<dbReference type="InterPro" id="IPR014027">
    <property type="entry name" value="UDP-Glc/GDP-Man_DH_C"/>
</dbReference>
<dbReference type="Proteomes" id="UP000320225">
    <property type="component" value="Unassembled WGS sequence"/>
</dbReference>
<keyword evidence="4 7" id="KW-0560">Oxidoreductase</keyword>
<comment type="pathway">
    <text evidence="1">Nucleotide-sugar biosynthesis; UDP-alpha-D-glucuronate biosynthesis; UDP-alpha-D-glucuronate from UDP-alpha-D-glucose: step 1/1.</text>
</comment>
<dbReference type="InterPro" id="IPR036291">
    <property type="entry name" value="NAD(P)-bd_dom_sf"/>
</dbReference>
<reference evidence="12 13" key="1">
    <citation type="submission" date="2019-07" db="EMBL/GenBank/DDBJ databases">
        <title>Tepidimonas sediminis YIM 72259 draft genome.</title>
        <authorList>
            <person name="Da Costa M.S."/>
            <person name="Froufe H.J.C."/>
            <person name="Egas C."/>
            <person name="Albuquerque L."/>
        </authorList>
    </citation>
    <scope>NUCLEOTIDE SEQUENCE [LARGE SCALE GENOMIC DNA]</scope>
    <source>
        <strain evidence="12 13">YIM 72259</strain>
    </source>
</reference>
<dbReference type="GO" id="GO:0000271">
    <property type="term" value="P:polysaccharide biosynthetic process"/>
    <property type="evidence" value="ECO:0007669"/>
    <property type="project" value="InterPro"/>
</dbReference>
<dbReference type="GO" id="GO:0003979">
    <property type="term" value="F:UDP-glucose 6-dehydrogenase activity"/>
    <property type="evidence" value="ECO:0007669"/>
    <property type="project" value="UniProtKB-EC"/>
</dbReference>
<comment type="caution">
    <text evidence="12">The sequence shown here is derived from an EMBL/GenBank/DDBJ whole genome shotgun (WGS) entry which is preliminary data.</text>
</comment>
<evidence type="ECO:0000256" key="5">
    <source>
        <dbReference type="ARBA" id="ARBA00023027"/>
    </source>
</evidence>
<evidence type="ECO:0000256" key="8">
    <source>
        <dbReference type="PIRSR" id="PIRSR500134-1"/>
    </source>
</evidence>
<evidence type="ECO:0000256" key="3">
    <source>
        <dbReference type="ARBA" id="ARBA00012954"/>
    </source>
</evidence>
<protein>
    <recommendedName>
        <fullName evidence="3 7">UDP-glucose 6-dehydrogenase</fullName>
        <ecNumber evidence="3 7">1.1.1.22</ecNumber>
    </recommendedName>
</protein>
<comment type="catalytic activity">
    <reaction evidence="6 7">
        <text>UDP-alpha-D-glucose + 2 NAD(+) + H2O = UDP-alpha-D-glucuronate + 2 NADH + 3 H(+)</text>
        <dbReference type="Rhea" id="RHEA:23596"/>
        <dbReference type="ChEBI" id="CHEBI:15377"/>
        <dbReference type="ChEBI" id="CHEBI:15378"/>
        <dbReference type="ChEBI" id="CHEBI:57540"/>
        <dbReference type="ChEBI" id="CHEBI:57945"/>
        <dbReference type="ChEBI" id="CHEBI:58052"/>
        <dbReference type="ChEBI" id="CHEBI:58885"/>
        <dbReference type="EC" id="1.1.1.22"/>
    </reaction>
</comment>
<dbReference type="AlphaFoldDB" id="A0A554WPE4"/>
<dbReference type="InterPro" id="IPR028357">
    <property type="entry name" value="UDPglc_DH_bac"/>
</dbReference>
<dbReference type="Pfam" id="PF03720">
    <property type="entry name" value="UDPG_MGDP_dh_C"/>
    <property type="match status" value="1"/>
</dbReference>
<evidence type="ECO:0000256" key="1">
    <source>
        <dbReference type="ARBA" id="ARBA00004701"/>
    </source>
</evidence>
<evidence type="ECO:0000256" key="9">
    <source>
        <dbReference type="PIRSR" id="PIRSR500134-2"/>
    </source>
</evidence>
<feature type="binding site" evidence="9">
    <location>
        <position position="261"/>
    </location>
    <ligand>
        <name>substrate</name>
    </ligand>
</feature>
<feature type="binding site" evidence="10">
    <location>
        <position position="38"/>
    </location>
    <ligand>
        <name>NAD(+)</name>
        <dbReference type="ChEBI" id="CHEBI:57540"/>
    </ligand>
</feature>
<proteinExistence type="inferred from homology"/>
<dbReference type="Gene3D" id="1.10.1040.10">
    <property type="entry name" value="N-(1-d-carboxylethyl)-l-norvaline Dehydrogenase, domain 2"/>
    <property type="match status" value="1"/>
</dbReference>
<dbReference type="RefSeq" id="WP_425472740.1">
    <property type="nucleotide sequence ID" value="NZ_VJND01000007.1"/>
</dbReference>
<dbReference type="InterPro" id="IPR036220">
    <property type="entry name" value="UDP-Glc/GDP-Man_DH_C_sf"/>
</dbReference>
<evidence type="ECO:0000256" key="2">
    <source>
        <dbReference type="ARBA" id="ARBA00006601"/>
    </source>
</evidence>
<feature type="binding site" evidence="10">
    <location>
        <position position="128"/>
    </location>
    <ligand>
        <name>NAD(+)</name>
        <dbReference type="ChEBI" id="CHEBI:57540"/>
    </ligand>
</feature>
<dbReference type="PIRSF" id="PIRSF000124">
    <property type="entry name" value="UDPglc_GDPman_dh"/>
    <property type="match status" value="1"/>
</dbReference>
<feature type="binding site" evidence="10">
    <location>
        <position position="334"/>
    </location>
    <ligand>
        <name>NAD(+)</name>
        <dbReference type="ChEBI" id="CHEBI:57540"/>
    </ligand>
</feature>
<dbReference type="InterPro" id="IPR013328">
    <property type="entry name" value="6PGD_dom2"/>
</dbReference>
<dbReference type="PANTHER" id="PTHR43750:SF2">
    <property type="entry name" value="UDP-GLUCOSE 6-DEHYDROGENASE"/>
    <property type="match status" value="1"/>
</dbReference>
<evidence type="ECO:0000259" key="11">
    <source>
        <dbReference type="SMART" id="SM00984"/>
    </source>
</evidence>
<evidence type="ECO:0000256" key="4">
    <source>
        <dbReference type="ARBA" id="ARBA00023002"/>
    </source>
</evidence>
<dbReference type="SUPFAM" id="SSF48179">
    <property type="entry name" value="6-phosphogluconate dehydrogenase C-terminal domain-like"/>
    <property type="match status" value="1"/>
</dbReference>
<dbReference type="UniPathway" id="UPA00038">
    <property type="reaction ID" value="UER00491"/>
</dbReference>